<gene>
    <name evidence="1" type="ORF">CMUS01_02040</name>
</gene>
<protein>
    <submittedName>
        <fullName evidence="1">Uncharacterized protein</fullName>
    </submittedName>
</protein>
<evidence type="ECO:0000313" key="1">
    <source>
        <dbReference type="EMBL" id="KAF6843484.1"/>
    </source>
</evidence>
<organism evidence="1 2">
    <name type="scientific">Colletotrichum musicola</name>
    <dbReference type="NCBI Taxonomy" id="2175873"/>
    <lineage>
        <taxon>Eukaryota</taxon>
        <taxon>Fungi</taxon>
        <taxon>Dikarya</taxon>
        <taxon>Ascomycota</taxon>
        <taxon>Pezizomycotina</taxon>
        <taxon>Sordariomycetes</taxon>
        <taxon>Hypocreomycetidae</taxon>
        <taxon>Glomerellales</taxon>
        <taxon>Glomerellaceae</taxon>
        <taxon>Colletotrichum</taxon>
        <taxon>Colletotrichum orchidearum species complex</taxon>
    </lineage>
</organism>
<name>A0A8H6NVS6_9PEZI</name>
<keyword evidence="2" id="KW-1185">Reference proteome</keyword>
<evidence type="ECO:0000313" key="2">
    <source>
        <dbReference type="Proteomes" id="UP000639643"/>
    </source>
</evidence>
<dbReference type="AlphaFoldDB" id="A0A8H6NVS6"/>
<comment type="caution">
    <text evidence="1">The sequence shown here is derived from an EMBL/GenBank/DDBJ whole genome shotgun (WGS) entry which is preliminary data.</text>
</comment>
<sequence length="159" mass="17195">MRQTTASAPSTVNEERDANAEFLLRTVQLPTALARLSVLPWRIVPVDIKAAKPIPPGTAGWIPDLPAASRAGCSFLPRSKPLPEKNFRLFDRKPPILVDIAHSAGVNDKYGFGNRPSTLGFGPQAGVTIFFWSDCSCSSVVSLSKFIPVIRRLSGPDPV</sequence>
<reference evidence="1" key="1">
    <citation type="journal article" date="2020" name="Phytopathology">
        <title>Genome Sequence Resources of Colletotrichum truncatum, C. plurivorum, C. musicola, and C. sojae: Four Species Pathogenic to Soybean (Glycine max).</title>
        <authorList>
            <person name="Rogerio F."/>
            <person name="Boufleur T.R."/>
            <person name="Ciampi-Guillardi M."/>
            <person name="Sukno S.A."/>
            <person name="Thon M.R."/>
            <person name="Massola Junior N.S."/>
            <person name="Baroncelli R."/>
        </authorList>
    </citation>
    <scope>NUCLEOTIDE SEQUENCE</scope>
    <source>
        <strain evidence="1">LFN0074</strain>
    </source>
</reference>
<proteinExistence type="predicted"/>
<dbReference type="Proteomes" id="UP000639643">
    <property type="component" value="Unassembled WGS sequence"/>
</dbReference>
<accession>A0A8H6NVS6</accession>
<dbReference type="EMBL" id="WIGM01000039">
    <property type="protein sequence ID" value="KAF6843484.1"/>
    <property type="molecule type" value="Genomic_DNA"/>
</dbReference>